<dbReference type="InterPro" id="IPR012245">
    <property type="entry name" value="MoaB"/>
</dbReference>
<feature type="domain" description="MoaB/Mog" evidence="1">
    <location>
        <begin position="14"/>
        <end position="156"/>
    </location>
</feature>
<dbReference type="SUPFAM" id="SSF53218">
    <property type="entry name" value="Molybdenum cofactor biosynthesis proteins"/>
    <property type="match status" value="1"/>
</dbReference>
<dbReference type="CDD" id="cd00886">
    <property type="entry name" value="MogA_MoaB"/>
    <property type="match status" value="1"/>
</dbReference>
<dbReference type="PANTHER" id="PTHR43232">
    <property type="entry name" value="MOLYBDENUM COFACTOR BIOSYNTHESIS PROTEIN B"/>
    <property type="match status" value="1"/>
</dbReference>
<dbReference type="GO" id="GO:0005829">
    <property type="term" value="C:cytosol"/>
    <property type="evidence" value="ECO:0007669"/>
    <property type="project" value="TreeGrafter"/>
</dbReference>
<dbReference type="PIRSF" id="PIRSF006443">
    <property type="entry name" value="MoaB"/>
    <property type="match status" value="1"/>
</dbReference>
<organism evidence="2">
    <name type="scientific">bioreactor metagenome</name>
    <dbReference type="NCBI Taxonomy" id="1076179"/>
    <lineage>
        <taxon>unclassified sequences</taxon>
        <taxon>metagenomes</taxon>
        <taxon>ecological metagenomes</taxon>
    </lineage>
</organism>
<protein>
    <submittedName>
        <fullName evidence="2">Molybdenum cofactor biosynthesis protein B</fullName>
    </submittedName>
</protein>
<comment type="caution">
    <text evidence="2">The sequence shown here is derived from an EMBL/GenBank/DDBJ whole genome shotgun (WGS) entry which is preliminary data.</text>
</comment>
<evidence type="ECO:0000259" key="1">
    <source>
        <dbReference type="SMART" id="SM00852"/>
    </source>
</evidence>
<dbReference type="NCBIfam" id="TIGR00177">
    <property type="entry name" value="molyb_syn"/>
    <property type="match status" value="1"/>
</dbReference>
<dbReference type="Pfam" id="PF00994">
    <property type="entry name" value="MoCF_biosynth"/>
    <property type="match status" value="1"/>
</dbReference>
<dbReference type="PANTHER" id="PTHR43232:SF2">
    <property type="entry name" value="MOLYBDENUM COFACTOR BIOSYNTHESIS PROTEIN B"/>
    <property type="match status" value="1"/>
</dbReference>
<accession>A0A644V6N2</accession>
<dbReference type="Gene3D" id="3.40.980.10">
    <property type="entry name" value="MoaB/Mog-like domain"/>
    <property type="match status" value="1"/>
</dbReference>
<proteinExistence type="predicted"/>
<dbReference type="InterPro" id="IPR001453">
    <property type="entry name" value="MoaB/Mog_dom"/>
</dbReference>
<name>A0A644V6N2_9ZZZZ</name>
<dbReference type="AlphaFoldDB" id="A0A644V6N2"/>
<dbReference type="EMBL" id="VSSQ01000228">
    <property type="protein sequence ID" value="MPL86831.1"/>
    <property type="molecule type" value="Genomic_DNA"/>
</dbReference>
<dbReference type="SMART" id="SM00852">
    <property type="entry name" value="MoCF_biosynth"/>
    <property type="match status" value="1"/>
</dbReference>
<evidence type="ECO:0000313" key="2">
    <source>
        <dbReference type="EMBL" id="MPL86831.1"/>
    </source>
</evidence>
<reference evidence="2" key="1">
    <citation type="submission" date="2019-08" db="EMBL/GenBank/DDBJ databases">
        <authorList>
            <person name="Kucharzyk K."/>
            <person name="Murdoch R.W."/>
            <person name="Higgins S."/>
            <person name="Loffler F."/>
        </authorList>
    </citation>
    <scope>NUCLEOTIDE SEQUENCE</scope>
</reference>
<gene>
    <name evidence="2" type="primary">moaB_2</name>
    <name evidence="2" type="ORF">SDC9_32818</name>
</gene>
<dbReference type="FunFam" id="3.40.980.10:FF:000006">
    <property type="entry name" value="Molybdenum cofactor biosynthesis protein B"/>
    <property type="match status" value="1"/>
</dbReference>
<dbReference type="InterPro" id="IPR036425">
    <property type="entry name" value="MoaB/Mog-like_dom_sf"/>
</dbReference>
<dbReference type="GO" id="GO:0006777">
    <property type="term" value="P:Mo-molybdopterin cofactor biosynthetic process"/>
    <property type="evidence" value="ECO:0007669"/>
    <property type="project" value="InterPro"/>
</dbReference>
<sequence>MSREHREAVSIKTAVITVSTTRTEKTDLSGKIIREAFELAGIPVISAEIVKDDIADIRSAVLSALDQANCIVVNGGTGLTHDDCTIEAVSPLFIKTMDGFGELFRQKSYTQVGNSVILSRAAAGINKGRAIFCIPGSPKAVKLAAEEIIVPEIVHILTHANQ</sequence>